<dbReference type="Gene3D" id="2.60.120.920">
    <property type="match status" value="1"/>
</dbReference>
<feature type="domain" description="B30.2/SPRY" evidence="4">
    <location>
        <begin position="157"/>
        <end position="367"/>
    </location>
</feature>
<dbReference type="PROSITE" id="PS50188">
    <property type="entry name" value="B302_SPRY"/>
    <property type="match status" value="1"/>
</dbReference>
<dbReference type="InterPro" id="IPR001870">
    <property type="entry name" value="B30.2/SPRY"/>
</dbReference>
<evidence type="ECO:0000259" key="4">
    <source>
        <dbReference type="PROSITE" id="PS50188"/>
    </source>
</evidence>
<dbReference type="GO" id="GO:0048188">
    <property type="term" value="C:Set1C/COMPASS complex"/>
    <property type="evidence" value="ECO:0007669"/>
    <property type="project" value="InterPro"/>
</dbReference>
<dbReference type="Pfam" id="PF00622">
    <property type="entry name" value="SPRY"/>
    <property type="match status" value="1"/>
</dbReference>
<dbReference type="SMART" id="SM00449">
    <property type="entry name" value="SPRY"/>
    <property type="match status" value="1"/>
</dbReference>
<dbReference type="InterPro" id="IPR013320">
    <property type="entry name" value="ConA-like_dom_sf"/>
</dbReference>
<comment type="subcellular location">
    <subcellularLocation>
        <location evidence="1">Nucleus</location>
    </subcellularLocation>
</comment>
<dbReference type="InterPro" id="IPR043136">
    <property type="entry name" value="B30.2/SPRY_sf"/>
</dbReference>
<reference evidence="5" key="1">
    <citation type="journal article" date="2009" name="Plant Cell Rep.">
        <title>Molecular characterization of a Trithorax-group homologue gene from Pinus radiata.</title>
        <authorList>
            <person name="Aquea F."/>
            <person name="Matte J.P."/>
            <person name="Gutierrez F."/>
            <person name="Rico S."/>
            <person name="Lamprecht M."/>
            <person name="Sanchez C."/>
            <person name="Arce-Johnson P."/>
        </authorList>
    </citation>
    <scope>NUCLEOTIDE SEQUENCE</scope>
</reference>
<organism evidence="5">
    <name type="scientific">Pinus radiata</name>
    <name type="common">Monterey pine</name>
    <name type="synonym">Pinus insignis</name>
    <dbReference type="NCBI Taxonomy" id="3347"/>
    <lineage>
        <taxon>Eukaryota</taxon>
        <taxon>Viridiplantae</taxon>
        <taxon>Streptophyta</taxon>
        <taxon>Embryophyta</taxon>
        <taxon>Tracheophyta</taxon>
        <taxon>Spermatophyta</taxon>
        <taxon>Pinopsida</taxon>
        <taxon>Pinidae</taxon>
        <taxon>Conifers I</taxon>
        <taxon>Pinales</taxon>
        <taxon>Pinaceae</taxon>
        <taxon>Pinus</taxon>
        <taxon>Pinus subgen. Pinus</taxon>
    </lineage>
</organism>
<dbReference type="PANTHER" id="PTHR10598">
    <property type="entry name" value="SET1/ASH2 HISTONE METHYLTRANSFERASE COMPLEX SUBUNIT ASH2"/>
    <property type="match status" value="1"/>
</dbReference>
<dbReference type="AlphaFoldDB" id="B3V288"/>
<protein>
    <submittedName>
        <fullName evidence="5">TRAUCO</fullName>
    </submittedName>
</protein>
<dbReference type="FunFam" id="2.60.120.920:FF:000043">
    <property type="entry name" value="Protein TRAUCO"/>
    <property type="match status" value="1"/>
</dbReference>
<evidence type="ECO:0000256" key="2">
    <source>
        <dbReference type="ARBA" id="ARBA00023242"/>
    </source>
</evidence>
<keyword evidence="2" id="KW-0539">Nucleus</keyword>
<evidence type="ECO:0000256" key="1">
    <source>
        <dbReference type="ARBA" id="ARBA00004123"/>
    </source>
</evidence>
<sequence length="412" mass="45593">MDPHRPSYHNYGGSPWNVIEISDYEEEEYDEGLDDSAQVGVGGDKINCQVGVGVGREEEFEYHGPSEPEGMNGEEDQSDESGYKDNASEDTVATKFRTSGMADEAQKRKLLAPMWGWGAFCRDTVIKKPRRRNTNASRKSGKKNMVNVNPAAKDTTLITPAPRLLDDEDKDDNPNMRICLSKIHKAKKIELSKDRLIAASTKGYRTVRATRGVVEGAWYFEINVVYLGKTGHTRLGWSTEKGDVDAPVGYDGNSYAYRDVDGNKVHKAISEPYGDGPYVEGDVIGFYINLPNGSEYEGQLHDHHSNAVDAAPEVVHGSEISFFINGICQGVAFKDINGGRYYPAASFYTLPNQPNCQVQFNFGPEFDCFPEDFGNRPLPKAMSEASYCGIDRQAVNHGELLVESGQSSEKKV</sequence>
<name>B3V288_PINRA</name>
<dbReference type="InterPro" id="IPR037353">
    <property type="entry name" value="ASH2"/>
</dbReference>
<dbReference type="EMBL" id="EU644090">
    <property type="protein sequence ID" value="ACE95183.1"/>
    <property type="molecule type" value="mRNA"/>
</dbReference>
<dbReference type="PANTHER" id="PTHR10598:SF0">
    <property type="entry name" value="SET1_ASH2 HISTONE METHYLTRANSFERASE COMPLEX SUBUNIT ASH2"/>
    <property type="match status" value="1"/>
</dbReference>
<evidence type="ECO:0000256" key="3">
    <source>
        <dbReference type="SAM" id="MobiDB-lite"/>
    </source>
</evidence>
<dbReference type="SUPFAM" id="SSF49899">
    <property type="entry name" value="Concanavalin A-like lectins/glucanases"/>
    <property type="match status" value="1"/>
</dbReference>
<dbReference type="InterPro" id="IPR003877">
    <property type="entry name" value="SPRY_dom"/>
</dbReference>
<dbReference type="GO" id="GO:0000976">
    <property type="term" value="F:transcription cis-regulatory region binding"/>
    <property type="evidence" value="ECO:0007669"/>
    <property type="project" value="TreeGrafter"/>
</dbReference>
<proteinExistence type="evidence at transcript level"/>
<feature type="compositionally biased region" description="Basic and acidic residues" evidence="3">
    <location>
        <begin position="56"/>
        <end position="66"/>
    </location>
</feature>
<accession>B3V288</accession>
<feature type="region of interest" description="Disordered" evidence="3">
    <location>
        <begin position="56"/>
        <end position="88"/>
    </location>
</feature>
<dbReference type="CDD" id="cd12872">
    <property type="entry name" value="SPRY_Ash2"/>
    <property type="match status" value="1"/>
</dbReference>
<evidence type="ECO:0000313" key="5">
    <source>
        <dbReference type="EMBL" id="ACE95183.1"/>
    </source>
</evidence>